<dbReference type="RefSeq" id="WP_136402791.1">
    <property type="nucleotide sequence ID" value="NZ_SSNZ01000002.1"/>
</dbReference>
<dbReference type="Proteomes" id="UP000307507">
    <property type="component" value="Unassembled WGS sequence"/>
</dbReference>
<dbReference type="AlphaFoldDB" id="A0A4S4A0S7"/>
<accession>A0A4S4A0S7</accession>
<dbReference type="EMBL" id="SSNZ01000002">
    <property type="protein sequence ID" value="THF51807.1"/>
    <property type="molecule type" value="Genomic_DNA"/>
</dbReference>
<evidence type="ECO:0000313" key="1">
    <source>
        <dbReference type="EMBL" id="THF51807.1"/>
    </source>
</evidence>
<evidence type="ECO:0000313" key="2">
    <source>
        <dbReference type="Proteomes" id="UP000307507"/>
    </source>
</evidence>
<sequence length="158" mass="18784">MEVNKSFRVSAEANMHNAALRIIQSKGYKIFLYPSESDAFYGHYWAIQEHRDFIAEDPLQLLGIITIWETNGDNWNGTDRRNLRDTIASRAFPDSVAAIENLSDEDFKEQVDDYRLFLNRIFPKEILPENPTRQDFFDVISNFYKWDLENFYEWENID</sequence>
<protein>
    <submittedName>
        <fullName evidence="1">Uncharacterized protein</fullName>
    </submittedName>
</protein>
<organism evidence="1 2">
    <name type="scientific">Flavobacterium supellecticarium</name>
    <dbReference type="NCBI Taxonomy" id="2565924"/>
    <lineage>
        <taxon>Bacteria</taxon>
        <taxon>Pseudomonadati</taxon>
        <taxon>Bacteroidota</taxon>
        <taxon>Flavobacteriia</taxon>
        <taxon>Flavobacteriales</taxon>
        <taxon>Flavobacteriaceae</taxon>
        <taxon>Flavobacterium</taxon>
    </lineage>
</organism>
<gene>
    <name evidence="1" type="ORF">E6C50_08610</name>
</gene>
<dbReference type="OrthoDB" id="1363772at2"/>
<name>A0A4S4A0S7_9FLAO</name>
<proteinExistence type="predicted"/>
<reference evidence="1 2" key="1">
    <citation type="submission" date="2019-04" db="EMBL/GenBank/DDBJ databases">
        <title>Flavobacterium sp. nov. isolated from construction timber.</title>
        <authorList>
            <person name="Lin S.-Y."/>
            <person name="Chang C.-T."/>
            <person name="Young C.-C."/>
        </authorList>
    </citation>
    <scope>NUCLEOTIDE SEQUENCE [LARGE SCALE GENOMIC DNA]</scope>
    <source>
        <strain evidence="1 2">CC-CTC003</strain>
    </source>
</reference>
<comment type="caution">
    <text evidence="1">The sequence shown here is derived from an EMBL/GenBank/DDBJ whole genome shotgun (WGS) entry which is preliminary data.</text>
</comment>
<keyword evidence="2" id="KW-1185">Reference proteome</keyword>